<evidence type="ECO:0000313" key="5">
    <source>
        <dbReference type="EMBL" id="QQD18452.1"/>
    </source>
</evidence>
<sequence>MYQNVSDYIFYQAMQRPEALLAEDDKGQLSYRGAVERIDEFCRRLYKQGLRPGDRVGFVAGNAADLILLIIACGRIGLVSVPINYRLTAPEVGYIVDDAQCKLLFHDAEYGPLLEGCKLAKEQRVCFSDYPTSTAFDLWMAQAVDDSPIEVRGGGGDIFLQLYTSGTTGRPKGAQLTHQGFINNNFQVSLAHGCTSRAGDRLLMVAPNFHAVGLSGALWSLFYGAGLIIHREFHPASVCAAIAQHNISALIVVPVMLKMILEHPDSETTSFDSLALVLYGGSPMAPSLLEACAKRLGCKFAQGYGQTEATTGITVLSPESHQQALEGNTDLLSSCGKSVAATEIKIVDADGNTLSPGEIGEVRVKGPQVMAGYCNLPDATRDTVVDGWLCTGDVGYQDDNGYLFLKDRLKDVVISGGENIYPAEVEAVLMAHPGVVDVAVIGIEDDKWGEVPKAFVVSSEPPSEEELSRFAREKLAGFKVPKHYQFIDVLPRNASGKILKRTLREY</sequence>
<evidence type="ECO:0000256" key="1">
    <source>
        <dbReference type="ARBA" id="ARBA00006432"/>
    </source>
</evidence>
<dbReference type="KEGG" id="snan:I6N98_00825"/>
<dbReference type="NCBIfam" id="NF004837">
    <property type="entry name" value="PRK06187.1"/>
    <property type="match status" value="1"/>
</dbReference>
<accession>A0A7T4R1A6</accession>
<dbReference type="FunFam" id="3.30.300.30:FF:000008">
    <property type="entry name" value="2,3-dihydroxybenzoate-AMP ligase"/>
    <property type="match status" value="1"/>
</dbReference>
<feature type="domain" description="AMP-dependent synthetase/ligase" evidence="3">
    <location>
        <begin position="12"/>
        <end position="373"/>
    </location>
</feature>
<keyword evidence="6" id="KW-1185">Reference proteome</keyword>
<evidence type="ECO:0000313" key="6">
    <source>
        <dbReference type="Proteomes" id="UP000596063"/>
    </source>
</evidence>
<dbReference type="AlphaFoldDB" id="A0A7T4R1A6"/>
<comment type="similarity">
    <text evidence="1">Belongs to the ATP-dependent AMP-binding enzyme family.</text>
</comment>
<dbReference type="Gene3D" id="3.40.50.12780">
    <property type="entry name" value="N-terminal domain of ligase-like"/>
    <property type="match status" value="1"/>
</dbReference>
<dbReference type="Pfam" id="PF13193">
    <property type="entry name" value="AMP-binding_C"/>
    <property type="match status" value="1"/>
</dbReference>
<evidence type="ECO:0000256" key="2">
    <source>
        <dbReference type="ARBA" id="ARBA00022598"/>
    </source>
</evidence>
<feature type="domain" description="AMP-binding enzyme C-terminal" evidence="4">
    <location>
        <begin position="424"/>
        <end position="497"/>
    </location>
</feature>
<reference evidence="5 6" key="1">
    <citation type="submission" date="2020-12" db="EMBL/GenBank/DDBJ databases">
        <authorList>
            <person name="Shan Y."/>
        </authorList>
    </citation>
    <scope>NUCLEOTIDE SEQUENCE [LARGE SCALE GENOMIC DNA]</scope>
    <source>
        <strain evidence="6">csc3.9</strain>
    </source>
</reference>
<dbReference type="RefSeq" id="WP_198569943.1">
    <property type="nucleotide sequence ID" value="NZ_CP066167.1"/>
</dbReference>
<dbReference type="InterPro" id="IPR000873">
    <property type="entry name" value="AMP-dep_synth/lig_dom"/>
</dbReference>
<dbReference type="PANTHER" id="PTHR43201">
    <property type="entry name" value="ACYL-COA SYNTHETASE"/>
    <property type="match status" value="1"/>
</dbReference>
<evidence type="ECO:0000259" key="4">
    <source>
        <dbReference type="Pfam" id="PF13193"/>
    </source>
</evidence>
<dbReference type="SUPFAM" id="SSF56801">
    <property type="entry name" value="Acetyl-CoA synthetase-like"/>
    <property type="match status" value="1"/>
</dbReference>
<dbReference type="GO" id="GO:0006631">
    <property type="term" value="P:fatty acid metabolic process"/>
    <property type="evidence" value="ECO:0007669"/>
    <property type="project" value="TreeGrafter"/>
</dbReference>
<dbReference type="Gene3D" id="3.30.300.30">
    <property type="match status" value="1"/>
</dbReference>
<dbReference type="EMBL" id="CP066167">
    <property type="protein sequence ID" value="QQD18452.1"/>
    <property type="molecule type" value="Genomic_DNA"/>
</dbReference>
<keyword evidence="2 5" id="KW-0436">Ligase</keyword>
<name>A0A7T4R1A6_9GAMM</name>
<gene>
    <name evidence="5" type="ORF">I6N98_00825</name>
</gene>
<dbReference type="InterPro" id="IPR045851">
    <property type="entry name" value="AMP-bd_C_sf"/>
</dbReference>
<dbReference type="Proteomes" id="UP000596063">
    <property type="component" value="Chromosome"/>
</dbReference>
<dbReference type="Pfam" id="PF00501">
    <property type="entry name" value="AMP-binding"/>
    <property type="match status" value="1"/>
</dbReference>
<organism evidence="5 6">
    <name type="scientific">Spongiibacter nanhainus</name>
    <dbReference type="NCBI Taxonomy" id="2794344"/>
    <lineage>
        <taxon>Bacteria</taxon>
        <taxon>Pseudomonadati</taxon>
        <taxon>Pseudomonadota</taxon>
        <taxon>Gammaproteobacteria</taxon>
        <taxon>Cellvibrionales</taxon>
        <taxon>Spongiibacteraceae</taxon>
        <taxon>Spongiibacter</taxon>
    </lineage>
</organism>
<dbReference type="InterPro" id="IPR042099">
    <property type="entry name" value="ANL_N_sf"/>
</dbReference>
<protein>
    <submittedName>
        <fullName evidence="5">Long-chain-fatty-acid--CoA ligase</fullName>
    </submittedName>
</protein>
<dbReference type="PANTHER" id="PTHR43201:SF5">
    <property type="entry name" value="MEDIUM-CHAIN ACYL-COA LIGASE ACSF2, MITOCHONDRIAL"/>
    <property type="match status" value="1"/>
</dbReference>
<evidence type="ECO:0000259" key="3">
    <source>
        <dbReference type="Pfam" id="PF00501"/>
    </source>
</evidence>
<proteinExistence type="inferred from homology"/>
<dbReference type="GO" id="GO:0031956">
    <property type="term" value="F:medium-chain fatty acid-CoA ligase activity"/>
    <property type="evidence" value="ECO:0007669"/>
    <property type="project" value="TreeGrafter"/>
</dbReference>
<dbReference type="InterPro" id="IPR025110">
    <property type="entry name" value="AMP-bd_C"/>
</dbReference>